<proteinExistence type="predicted"/>
<evidence type="ECO:0000313" key="1">
    <source>
        <dbReference type="EMBL" id="PON79830.1"/>
    </source>
</evidence>
<keyword evidence="2" id="KW-1185">Reference proteome</keyword>
<name>A0A2P5E2T3_PARAD</name>
<dbReference type="EMBL" id="JXTB01000003">
    <property type="protein sequence ID" value="PON79830.1"/>
    <property type="molecule type" value="Genomic_DNA"/>
</dbReference>
<organism evidence="1 2">
    <name type="scientific">Parasponia andersonii</name>
    <name type="common">Sponia andersonii</name>
    <dbReference type="NCBI Taxonomy" id="3476"/>
    <lineage>
        <taxon>Eukaryota</taxon>
        <taxon>Viridiplantae</taxon>
        <taxon>Streptophyta</taxon>
        <taxon>Embryophyta</taxon>
        <taxon>Tracheophyta</taxon>
        <taxon>Spermatophyta</taxon>
        <taxon>Magnoliopsida</taxon>
        <taxon>eudicotyledons</taxon>
        <taxon>Gunneridae</taxon>
        <taxon>Pentapetalae</taxon>
        <taxon>rosids</taxon>
        <taxon>fabids</taxon>
        <taxon>Rosales</taxon>
        <taxon>Cannabaceae</taxon>
        <taxon>Parasponia</taxon>
    </lineage>
</organism>
<gene>
    <name evidence="1" type="ORF">PanWU01x14_010620</name>
</gene>
<dbReference type="Proteomes" id="UP000237105">
    <property type="component" value="Unassembled WGS sequence"/>
</dbReference>
<sequence length="113" mass="13792">MEKKLSEKQRWLDNIYKNSDSGNFIAEIKKLEKEIEMLLNREEDNWIQRSRVGWLPSEDRNIKFFHNRASNRKRKNQLSKLRDIAGVWHSEPNEIIEVLQDYFHKYLSKRPTF</sequence>
<dbReference type="AlphaFoldDB" id="A0A2P5E2T3"/>
<comment type="caution">
    <text evidence="1">The sequence shown here is derived from an EMBL/GenBank/DDBJ whole genome shotgun (WGS) entry which is preliminary data.</text>
</comment>
<dbReference type="OrthoDB" id="1166723at2759"/>
<accession>A0A2P5E2T3</accession>
<dbReference type="STRING" id="3476.A0A2P5E2T3"/>
<reference evidence="2" key="1">
    <citation type="submission" date="2016-06" db="EMBL/GenBank/DDBJ databases">
        <title>Parallel loss of symbiosis genes in relatives of nitrogen-fixing non-legume Parasponia.</title>
        <authorList>
            <person name="Van Velzen R."/>
            <person name="Holmer R."/>
            <person name="Bu F."/>
            <person name="Rutten L."/>
            <person name="Van Zeijl A."/>
            <person name="Liu W."/>
            <person name="Santuari L."/>
            <person name="Cao Q."/>
            <person name="Sharma T."/>
            <person name="Shen D."/>
            <person name="Roswanjaya Y."/>
            <person name="Wardhani T."/>
            <person name="Kalhor M.S."/>
            <person name="Jansen J."/>
            <person name="Van den Hoogen J."/>
            <person name="Gungor B."/>
            <person name="Hartog M."/>
            <person name="Hontelez J."/>
            <person name="Verver J."/>
            <person name="Yang W.-C."/>
            <person name="Schijlen E."/>
            <person name="Repin R."/>
            <person name="Schilthuizen M."/>
            <person name="Schranz E."/>
            <person name="Heidstra R."/>
            <person name="Miyata K."/>
            <person name="Fedorova E."/>
            <person name="Kohlen W."/>
            <person name="Bisseling T."/>
            <person name="Smit S."/>
            <person name="Geurts R."/>
        </authorList>
    </citation>
    <scope>NUCLEOTIDE SEQUENCE [LARGE SCALE GENOMIC DNA]</scope>
    <source>
        <strain evidence="2">cv. WU1-14</strain>
    </source>
</reference>
<evidence type="ECO:0000313" key="2">
    <source>
        <dbReference type="Proteomes" id="UP000237105"/>
    </source>
</evidence>
<protein>
    <submittedName>
        <fullName evidence="1">Uncharacterized protein</fullName>
    </submittedName>
</protein>